<feature type="transmembrane region" description="Helical" evidence="1">
    <location>
        <begin position="12"/>
        <end position="30"/>
    </location>
</feature>
<evidence type="ECO:0000256" key="1">
    <source>
        <dbReference type="SAM" id="Phobius"/>
    </source>
</evidence>
<feature type="transmembrane region" description="Helical" evidence="1">
    <location>
        <begin position="150"/>
        <end position="171"/>
    </location>
</feature>
<dbReference type="RefSeq" id="WP_346239992.1">
    <property type="nucleotide sequence ID" value="NZ_JAZHYP010000001.1"/>
</dbReference>
<gene>
    <name evidence="2" type="ORF">VP395_01790</name>
</gene>
<reference evidence="2 3" key="1">
    <citation type="submission" date="2024-01" db="EMBL/GenBank/DDBJ databases">
        <title>Mariniflexile litorale sp. nov., isolated from the shallow sediments of the Sea of Japan.</title>
        <authorList>
            <person name="Romanenko L."/>
            <person name="Bystritskaya E."/>
            <person name="Isaeva M."/>
        </authorList>
    </citation>
    <scope>NUCLEOTIDE SEQUENCE [LARGE SCALE GENOMIC DNA]</scope>
    <source>
        <strain evidence="2 3">KCTC 32427</strain>
    </source>
</reference>
<feature type="transmembrane region" description="Helical" evidence="1">
    <location>
        <begin position="83"/>
        <end position="104"/>
    </location>
</feature>
<keyword evidence="1" id="KW-0812">Transmembrane</keyword>
<organism evidence="2 3">
    <name type="scientific">Mariniflexile soesokkakense</name>
    <dbReference type="NCBI Taxonomy" id="1343160"/>
    <lineage>
        <taxon>Bacteria</taxon>
        <taxon>Pseudomonadati</taxon>
        <taxon>Bacteroidota</taxon>
        <taxon>Flavobacteriia</taxon>
        <taxon>Flavobacteriales</taxon>
        <taxon>Flavobacteriaceae</taxon>
        <taxon>Mariniflexile</taxon>
    </lineage>
</organism>
<comment type="caution">
    <text evidence="2">The sequence shown here is derived from an EMBL/GenBank/DDBJ whole genome shotgun (WGS) entry which is preliminary data.</text>
</comment>
<keyword evidence="1" id="KW-1133">Transmembrane helix</keyword>
<feature type="transmembrane region" description="Helical" evidence="1">
    <location>
        <begin position="116"/>
        <end position="138"/>
    </location>
</feature>
<feature type="transmembrane region" description="Helical" evidence="1">
    <location>
        <begin position="42"/>
        <end position="71"/>
    </location>
</feature>
<feature type="transmembrane region" description="Helical" evidence="1">
    <location>
        <begin position="178"/>
        <end position="202"/>
    </location>
</feature>
<accession>A0ABV0A649</accession>
<sequence>MKNWFKFTFNTVFLGALILLIALNVVGALIEDALVMKTVMPLFIPVYLIFFFIRYTSLGIAFISFLLFSFLGDIAPMLFSEDALIEGSSVLYILSYICLIVMVAPKFKVLEFDKLIGVYLLVVFVISLYFLFTIYSMLKVIIPNSTEVHLYGVKSITLIILTFVSFGVYLNRQTKQSVLFLTAVVFFGLSVILSYINLYYVYNWSLELLKRILYALALYVMFKYVMSREVILKKPKEIKLEESYSSDTVLS</sequence>
<keyword evidence="1" id="KW-0472">Membrane</keyword>
<dbReference type="EMBL" id="JAZHYP010000001">
    <property type="protein sequence ID" value="MEN3322447.1"/>
    <property type="molecule type" value="Genomic_DNA"/>
</dbReference>
<evidence type="ECO:0000313" key="2">
    <source>
        <dbReference type="EMBL" id="MEN3322447.1"/>
    </source>
</evidence>
<dbReference type="Proteomes" id="UP001416393">
    <property type="component" value="Unassembled WGS sequence"/>
</dbReference>
<proteinExistence type="predicted"/>
<feature type="transmembrane region" description="Helical" evidence="1">
    <location>
        <begin position="208"/>
        <end position="226"/>
    </location>
</feature>
<evidence type="ECO:0000313" key="3">
    <source>
        <dbReference type="Proteomes" id="UP001416393"/>
    </source>
</evidence>
<name>A0ABV0A649_9FLAO</name>
<protein>
    <recommendedName>
        <fullName evidence="4">YhhN-like protein</fullName>
    </recommendedName>
</protein>
<keyword evidence="3" id="KW-1185">Reference proteome</keyword>
<evidence type="ECO:0008006" key="4">
    <source>
        <dbReference type="Google" id="ProtNLM"/>
    </source>
</evidence>